<organism evidence="1 2">
    <name type="scientific">Geothrix rubra</name>
    <dbReference type="NCBI Taxonomy" id="2927977"/>
    <lineage>
        <taxon>Bacteria</taxon>
        <taxon>Pseudomonadati</taxon>
        <taxon>Acidobacteriota</taxon>
        <taxon>Holophagae</taxon>
        <taxon>Holophagales</taxon>
        <taxon>Holophagaceae</taxon>
        <taxon>Geothrix</taxon>
    </lineage>
</organism>
<gene>
    <name evidence="1" type="ORF">GETHPA_24030</name>
</gene>
<evidence type="ECO:0000313" key="1">
    <source>
        <dbReference type="EMBL" id="GLH70870.1"/>
    </source>
</evidence>
<proteinExistence type="predicted"/>
<sequence length="112" mass="12745">MDVQVEVQFTVQHTLAQLREEFVKRGHIPDWRTPEGGSAPDLFFETKTVSVSLSSEKDRLAWFVFSLEAVGELRRRVVIPNVIPATVELDIPDLEDFLDFCRRCMVGAVGRP</sequence>
<dbReference type="EMBL" id="BSDD01000004">
    <property type="protein sequence ID" value="GLH70870.1"/>
    <property type="molecule type" value="Genomic_DNA"/>
</dbReference>
<accession>A0ABQ5Q7V1</accession>
<reference evidence="1 2" key="1">
    <citation type="journal article" date="2023" name="Antonie Van Leeuwenhoek">
        <title>Mesoterricola silvestris gen. nov., sp. nov., Mesoterricola sediminis sp. nov., Geothrix oryzae sp. nov., Geothrix edaphica sp. nov., Geothrix rubra sp. nov., and Geothrix limicola sp. nov., six novel members of Acidobacteriota isolated from soils.</title>
        <authorList>
            <person name="Itoh H."/>
            <person name="Sugisawa Y."/>
            <person name="Mise K."/>
            <person name="Xu Z."/>
            <person name="Kuniyasu M."/>
            <person name="Ushijima N."/>
            <person name="Kawano K."/>
            <person name="Kobayashi E."/>
            <person name="Shiratori Y."/>
            <person name="Masuda Y."/>
            <person name="Senoo K."/>
        </authorList>
    </citation>
    <scope>NUCLEOTIDE SEQUENCE [LARGE SCALE GENOMIC DNA]</scope>
    <source>
        <strain evidence="1 2">Red803</strain>
    </source>
</reference>
<name>A0ABQ5Q7V1_9BACT</name>
<dbReference type="RefSeq" id="WP_285726516.1">
    <property type="nucleotide sequence ID" value="NZ_BSDD01000004.1"/>
</dbReference>
<dbReference type="Proteomes" id="UP001165089">
    <property type="component" value="Unassembled WGS sequence"/>
</dbReference>
<evidence type="ECO:0000313" key="2">
    <source>
        <dbReference type="Proteomes" id="UP001165089"/>
    </source>
</evidence>
<comment type="caution">
    <text evidence="1">The sequence shown here is derived from an EMBL/GenBank/DDBJ whole genome shotgun (WGS) entry which is preliminary data.</text>
</comment>
<protein>
    <submittedName>
        <fullName evidence="1">Uncharacterized protein</fullName>
    </submittedName>
</protein>
<keyword evidence="2" id="KW-1185">Reference proteome</keyword>